<gene>
    <name evidence="3" type="primary">RvY_00520</name>
    <name evidence="3" type="synonym">RvY_00520.2</name>
    <name evidence="3" type="ORF">RvY_00520-2</name>
</gene>
<organism evidence="3 4">
    <name type="scientific">Ramazzottius varieornatus</name>
    <name type="common">Water bear</name>
    <name type="synonym">Tardigrade</name>
    <dbReference type="NCBI Taxonomy" id="947166"/>
    <lineage>
        <taxon>Eukaryota</taxon>
        <taxon>Metazoa</taxon>
        <taxon>Ecdysozoa</taxon>
        <taxon>Tardigrada</taxon>
        <taxon>Eutardigrada</taxon>
        <taxon>Parachela</taxon>
        <taxon>Hypsibioidea</taxon>
        <taxon>Ramazzottiidae</taxon>
        <taxon>Ramazzottius</taxon>
    </lineage>
</organism>
<dbReference type="InterPro" id="IPR000742">
    <property type="entry name" value="EGF"/>
</dbReference>
<protein>
    <recommendedName>
        <fullName evidence="2">EGF-like domain-containing protein</fullName>
    </recommendedName>
</protein>
<name>A0A1D1UGP6_RAMVA</name>
<accession>A0A1D1UGP6</accession>
<evidence type="ECO:0000313" key="4">
    <source>
        <dbReference type="Proteomes" id="UP000186922"/>
    </source>
</evidence>
<keyword evidence="4" id="KW-1185">Reference proteome</keyword>
<comment type="caution">
    <text evidence="1">Lacks conserved residue(s) required for the propagation of feature annotation.</text>
</comment>
<dbReference type="AlphaFoldDB" id="A0A1D1UGP6"/>
<evidence type="ECO:0000256" key="1">
    <source>
        <dbReference type="PROSITE-ProRule" id="PRU00076"/>
    </source>
</evidence>
<evidence type="ECO:0000313" key="3">
    <source>
        <dbReference type="EMBL" id="GAU87710.1"/>
    </source>
</evidence>
<comment type="caution">
    <text evidence="3">The sequence shown here is derived from an EMBL/GenBank/DDBJ whole genome shotgun (WGS) entry which is preliminary data.</text>
</comment>
<reference evidence="3 4" key="1">
    <citation type="journal article" date="2016" name="Nat. Commun.">
        <title>Extremotolerant tardigrade genome and improved radiotolerance of human cultured cells by tardigrade-unique protein.</title>
        <authorList>
            <person name="Hashimoto T."/>
            <person name="Horikawa D.D."/>
            <person name="Saito Y."/>
            <person name="Kuwahara H."/>
            <person name="Kozuka-Hata H."/>
            <person name="Shin-I T."/>
            <person name="Minakuchi Y."/>
            <person name="Ohishi K."/>
            <person name="Motoyama A."/>
            <person name="Aizu T."/>
            <person name="Enomoto A."/>
            <person name="Kondo K."/>
            <person name="Tanaka S."/>
            <person name="Hara Y."/>
            <person name="Koshikawa S."/>
            <person name="Sagara H."/>
            <person name="Miura T."/>
            <person name="Yokobori S."/>
            <person name="Miyagawa K."/>
            <person name="Suzuki Y."/>
            <person name="Kubo T."/>
            <person name="Oyama M."/>
            <person name="Kohara Y."/>
            <person name="Fujiyama A."/>
            <person name="Arakawa K."/>
            <person name="Katayama T."/>
            <person name="Toyoda A."/>
            <person name="Kunieda T."/>
        </authorList>
    </citation>
    <scope>NUCLEOTIDE SEQUENCE [LARGE SCALE GENOMIC DNA]</scope>
    <source>
        <strain evidence="3 4">YOKOZUNA-1</strain>
    </source>
</reference>
<feature type="domain" description="EGF-like" evidence="2">
    <location>
        <begin position="2"/>
        <end position="48"/>
    </location>
</feature>
<keyword evidence="1" id="KW-0245">EGF-like domain</keyword>
<sequence length="130" mass="14365">MDVDECVESNPCKADTEVCINRLNGKAPLCVCEFGYFRKPGSASKTCKPDPDSGLFRDIDMVEKRMKELYGPIEEGKPPQLPTEKAVHTDAMKQALNNLKLTSSASTLSYSLQLIAILLFMRLSSCHSCC</sequence>
<dbReference type="EMBL" id="BDGG01000001">
    <property type="protein sequence ID" value="GAU87710.1"/>
    <property type="molecule type" value="Genomic_DNA"/>
</dbReference>
<dbReference type="PROSITE" id="PS50026">
    <property type="entry name" value="EGF_3"/>
    <property type="match status" value="1"/>
</dbReference>
<dbReference type="CDD" id="cd00054">
    <property type="entry name" value="EGF_CA"/>
    <property type="match status" value="1"/>
</dbReference>
<dbReference type="Proteomes" id="UP000186922">
    <property type="component" value="Unassembled WGS sequence"/>
</dbReference>
<proteinExistence type="predicted"/>
<evidence type="ECO:0000259" key="2">
    <source>
        <dbReference type="PROSITE" id="PS50026"/>
    </source>
</evidence>